<dbReference type="EMBL" id="RAYQ01000010">
    <property type="protein sequence ID" value="RKI91384.1"/>
    <property type="molecule type" value="Genomic_DNA"/>
</dbReference>
<dbReference type="OrthoDB" id="2083179at2"/>
<proteinExistence type="predicted"/>
<reference evidence="1 2" key="1">
    <citation type="submission" date="2018-09" db="EMBL/GenBank/DDBJ databases">
        <title>Murine metabolic-syndrome-specific gut microbial biobank.</title>
        <authorList>
            <person name="Liu C."/>
        </authorList>
    </citation>
    <scope>NUCLEOTIDE SEQUENCE [LARGE SCALE GENOMIC DNA]</scope>
    <source>
        <strain evidence="1 2">0.1xD8-82</strain>
    </source>
</reference>
<accession>A0A3A9AK85</accession>
<evidence type="ECO:0000313" key="2">
    <source>
        <dbReference type="Proteomes" id="UP000280696"/>
    </source>
</evidence>
<evidence type="ECO:0008006" key="3">
    <source>
        <dbReference type="Google" id="ProtNLM"/>
    </source>
</evidence>
<gene>
    <name evidence="1" type="ORF">D7V94_10845</name>
</gene>
<evidence type="ECO:0000313" key="1">
    <source>
        <dbReference type="EMBL" id="RKI91384.1"/>
    </source>
</evidence>
<sequence length="151" mass="16016">MRSKAPLALMEQMVMLLVFALASALCLQAFVKSDAISLKNGNRSKAALAAQNTAEAIQHCGGDLEHALAGAGELLGVVPKEGKLRIAYDEDWNMTEGEGAFYLEAMGVSTDTPGLKKASVQVFENDAVQGSQEAAALFAIEVAWIEEDADE</sequence>
<protein>
    <recommendedName>
        <fullName evidence="3">Type II secretion system protein</fullName>
    </recommendedName>
</protein>
<dbReference type="Proteomes" id="UP000280696">
    <property type="component" value="Unassembled WGS sequence"/>
</dbReference>
<dbReference type="RefSeq" id="WP_120469620.1">
    <property type="nucleotide sequence ID" value="NZ_CATAJS010000013.1"/>
</dbReference>
<dbReference type="AlphaFoldDB" id="A0A3A9AK85"/>
<comment type="caution">
    <text evidence="1">The sequence shown here is derived from an EMBL/GenBank/DDBJ whole genome shotgun (WGS) entry which is preliminary data.</text>
</comment>
<name>A0A3A9AK85_9FIRM</name>
<organism evidence="1 2">
    <name type="scientific">Parablautia intestinalis</name>
    <dbReference type="NCBI Taxonomy" id="2320100"/>
    <lineage>
        <taxon>Bacteria</taxon>
        <taxon>Bacillati</taxon>
        <taxon>Bacillota</taxon>
        <taxon>Clostridia</taxon>
        <taxon>Lachnospirales</taxon>
        <taxon>Lachnospiraceae</taxon>
        <taxon>Parablautia</taxon>
    </lineage>
</organism>
<keyword evidence="2" id="KW-1185">Reference proteome</keyword>